<proteinExistence type="predicted"/>
<reference evidence="2 3" key="1">
    <citation type="submission" date="2017-12" db="EMBL/GenBank/DDBJ databases">
        <title>Comparative genomics of Botrytis spp.</title>
        <authorList>
            <person name="Valero-Jimenez C.A."/>
            <person name="Tapia P."/>
            <person name="Veloso J."/>
            <person name="Silva-Moreno E."/>
            <person name="Staats M."/>
            <person name="Valdes J.H."/>
            <person name="Van Kan J.A.L."/>
        </authorList>
    </citation>
    <scope>NUCLEOTIDE SEQUENCE [LARGE SCALE GENOMIC DNA]</scope>
    <source>
        <strain evidence="2 3">MUCL435</strain>
    </source>
</reference>
<dbReference type="Gene3D" id="3.90.226.10">
    <property type="entry name" value="2-enoyl-CoA Hydratase, Chain A, domain 1"/>
    <property type="match status" value="1"/>
</dbReference>
<name>A0A4S8QTQ0_9HELO</name>
<evidence type="ECO:0000313" key="2">
    <source>
        <dbReference type="EMBL" id="THV48647.1"/>
    </source>
</evidence>
<evidence type="ECO:0000256" key="1">
    <source>
        <dbReference type="SAM" id="SignalP"/>
    </source>
</evidence>
<comment type="caution">
    <text evidence="2">The sequence shown here is derived from an EMBL/GenBank/DDBJ whole genome shotgun (WGS) entry which is preliminary data.</text>
</comment>
<protein>
    <recommendedName>
        <fullName evidence="4">Enoyl-CoA hydratase</fullName>
    </recommendedName>
</protein>
<dbReference type="CDD" id="cd06558">
    <property type="entry name" value="crotonase-like"/>
    <property type="match status" value="1"/>
</dbReference>
<organism evidence="2 3">
    <name type="scientific">Botrytis galanthina</name>
    <dbReference type="NCBI Taxonomy" id="278940"/>
    <lineage>
        <taxon>Eukaryota</taxon>
        <taxon>Fungi</taxon>
        <taxon>Dikarya</taxon>
        <taxon>Ascomycota</taxon>
        <taxon>Pezizomycotina</taxon>
        <taxon>Leotiomycetes</taxon>
        <taxon>Helotiales</taxon>
        <taxon>Sclerotiniaceae</taxon>
        <taxon>Botrytis</taxon>
    </lineage>
</organism>
<gene>
    <name evidence="2" type="ORF">BGAL_0235g00030</name>
</gene>
<keyword evidence="3" id="KW-1185">Reference proteome</keyword>
<dbReference type="GO" id="GO:0003824">
    <property type="term" value="F:catalytic activity"/>
    <property type="evidence" value="ECO:0007669"/>
    <property type="project" value="UniProtKB-ARBA"/>
</dbReference>
<dbReference type="OrthoDB" id="410701at2759"/>
<dbReference type="GO" id="GO:0006635">
    <property type="term" value="P:fatty acid beta-oxidation"/>
    <property type="evidence" value="ECO:0007669"/>
    <property type="project" value="TreeGrafter"/>
</dbReference>
<keyword evidence="1" id="KW-0732">Signal</keyword>
<dbReference type="EMBL" id="PQXL01000235">
    <property type="protein sequence ID" value="THV48647.1"/>
    <property type="molecule type" value="Genomic_DNA"/>
</dbReference>
<sequence length="321" mass="35077">MISSWLRFSVIPLLLSTVIALDLPIYSGLRTNQSRPGVLEIAFNNTKSEVNVWGEDTLSGLSDLVQKLQNDTEIKVVLFTSDVPLYFLNHLDLLIQPFGKYIFTKPFVAFQSKILFPTKISLTTLDTTIASRTIELLFNMTNLQQITIGAVEGVARGAGNEFLVSLDMRFATKTHTLLGQPEIGVGLIPGGGGSQYLPRLIGRGRAMEYILSGKDVGAVEAERIGWINKAFDTTAEMNGHIDDLISRMVLFPIQALGLAKQSINVATRPQLSDLLGDSDKFLQASSPASQALIGKSLELSANQSDGDIERFFGEAIPLLYN</sequence>
<evidence type="ECO:0008006" key="4">
    <source>
        <dbReference type="Google" id="ProtNLM"/>
    </source>
</evidence>
<dbReference type="AlphaFoldDB" id="A0A4S8QTQ0"/>
<accession>A0A4S8QTQ0</accession>
<evidence type="ECO:0000313" key="3">
    <source>
        <dbReference type="Proteomes" id="UP000308671"/>
    </source>
</evidence>
<feature type="chain" id="PRO_5020904855" description="Enoyl-CoA hydratase" evidence="1">
    <location>
        <begin position="21"/>
        <end position="321"/>
    </location>
</feature>
<dbReference type="Proteomes" id="UP000308671">
    <property type="component" value="Unassembled WGS sequence"/>
</dbReference>
<dbReference type="InterPro" id="IPR001753">
    <property type="entry name" value="Enoyl-CoA_hydra/iso"/>
</dbReference>
<dbReference type="InterPro" id="IPR029045">
    <property type="entry name" value="ClpP/crotonase-like_dom_sf"/>
</dbReference>
<dbReference type="PANTHER" id="PTHR11941:SF54">
    <property type="entry name" value="ENOYL-COA HYDRATASE, MITOCHONDRIAL"/>
    <property type="match status" value="1"/>
</dbReference>
<feature type="signal peptide" evidence="1">
    <location>
        <begin position="1"/>
        <end position="20"/>
    </location>
</feature>
<dbReference type="PANTHER" id="PTHR11941">
    <property type="entry name" value="ENOYL-COA HYDRATASE-RELATED"/>
    <property type="match status" value="1"/>
</dbReference>
<dbReference type="Pfam" id="PF00378">
    <property type="entry name" value="ECH_1"/>
    <property type="match status" value="1"/>
</dbReference>
<dbReference type="SUPFAM" id="SSF52096">
    <property type="entry name" value="ClpP/crotonase"/>
    <property type="match status" value="1"/>
</dbReference>